<evidence type="ECO:0000256" key="1">
    <source>
        <dbReference type="SAM" id="MobiDB-lite"/>
    </source>
</evidence>
<feature type="region of interest" description="Disordered" evidence="1">
    <location>
        <begin position="121"/>
        <end position="335"/>
    </location>
</feature>
<dbReference type="EMBL" id="CAUYUJ010000001">
    <property type="protein sequence ID" value="CAK0788034.1"/>
    <property type="molecule type" value="Genomic_DNA"/>
</dbReference>
<feature type="compositionally biased region" description="Low complexity" evidence="1">
    <location>
        <begin position="155"/>
        <end position="167"/>
    </location>
</feature>
<evidence type="ECO:0000313" key="2">
    <source>
        <dbReference type="EMBL" id="CAK0788034.1"/>
    </source>
</evidence>
<feature type="compositionally biased region" description="Polar residues" evidence="1">
    <location>
        <begin position="79"/>
        <end position="93"/>
    </location>
</feature>
<feature type="region of interest" description="Disordered" evidence="1">
    <location>
        <begin position="79"/>
        <end position="109"/>
    </location>
</feature>
<feature type="compositionally biased region" description="Low complexity" evidence="1">
    <location>
        <begin position="181"/>
        <end position="192"/>
    </location>
</feature>
<feature type="compositionally biased region" description="Low complexity" evidence="1">
    <location>
        <begin position="215"/>
        <end position="228"/>
    </location>
</feature>
<accession>A0ABN9P5U2</accession>
<evidence type="ECO:0000313" key="3">
    <source>
        <dbReference type="Proteomes" id="UP001189429"/>
    </source>
</evidence>
<name>A0ABN9P5U2_9DINO</name>
<sequence length="335" mass="34130">MGPRRTFWFNPQLEARGDRLRRLPLPVLPFPTQIARARERAGCLMEEMGSWIAESPHCGSSPGGKSGSWLSGSDCRTTVGSTAGSTGEASNGSAWGVLGNSRQAGGDLKGHSLRGILERAARRSGAPAASMRHPPKLLPEEDEREAESSSDEQEGGLPLAGAAPLAPRRLWTALSLLRQSPGDPGAAGAQGAPSPPEGAGHSDGRRGPAPGGPPRGAARSRGPGEAPGQSQRLAAFAPPPREGLRAAPQGPRKPAGPRPERARLRRACWAELESGGGPEHGDDPAGAAGEGAQGPRAILGLSPRGASEGPLPSGQGPAGAAGLEGAEAAGRRPWP</sequence>
<feature type="compositionally biased region" description="Low complexity" evidence="1">
    <location>
        <begin position="123"/>
        <end position="132"/>
    </location>
</feature>
<feature type="compositionally biased region" description="Acidic residues" evidence="1">
    <location>
        <begin position="140"/>
        <end position="154"/>
    </location>
</feature>
<gene>
    <name evidence="2" type="ORF">PCOR1329_LOCUS8</name>
</gene>
<keyword evidence="3" id="KW-1185">Reference proteome</keyword>
<proteinExistence type="predicted"/>
<reference evidence="2" key="1">
    <citation type="submission" date="2023-10" db="EMBL/GenBank/DDBJ databases">
        <authorList>
            <person name="Chen Y."/>
            <person name="Shah S."/>
            <person name="Dougan E. K."/>
            <person name="Thang M."/>
            <person name="Chan C."/>
        </authorList>
    </citation>
    <scope>NUCLEOTIDE SEQUENCE [LARGE SCALE GENOMIC DNA]</scope>
</reference>
<feature type="compositionally biased region" description="Low complexity" evidence="1">
    <location>
        <begin position="314"/>
        <end position="328"/>
    </location>
</feature>
<dbReference type="Proteomes" id="UP001189429">
    <property type="component" value="Unassembled WGS sequence"/>
</dbReference>
<protein>
    <submittedName>
        <fullName evidence="2">Uncharacterized protein</fullName>
    </submittedName>
</protein>
<organism evidence="2 3">
    <name type="scientific">Prorocentrum cordatum</name>
    <dbReference type="NCBI Taxonomy" id="2364126"/>
    <lineage>
        <taxon>Eukaryota</taxon>
        <taxon>Sar</taxon>
        <taxon>Alveolata</taxon>
        <taxon>Dinophyceae</taxon>
        <taxon>Prorocentrales</taxon>
        <taxon>Prorocentraceae</taxon>
        <taxon>Prorocentrum</taxon>
    </lineage>
</organism>
<comment type="caution">
    <text evidence="2">The sequence shown here is derived from an EMBL/GenBank/DDBJ whole genome shotgun (WGS) entry which is preliminary data.</text>
</comment>